<evidence type="ECO:0000313" key="2">
    <source>
        <dbReference type="WBParaSite" id="PS1159_v2.g17062.t1"/>
    </source>
</evidence>
<dbReference type="Proteomes" id="UP000887580">
    <property type="component" value="Unplaced"/>
</dbReference>
<sequence>MSDDDSSSDSEVELKRKLVLMQFVPVDDNEEYEIVDNPFSDDEEDEENINYDRYDTDKELQKMEPVARITRAYNIRGYPEYRKKEIPKDGKWYCSIRDGETRTYEATDQNKYIANHLAAIHFMKDLIKRGEAWMTQLGLPNDISRCNKILDDKFEELQSESKEIVEINGKNPLSFLNEFCSFYKSKITIKEPAYKEEEGKDDHGKPAFICTGTFRGQKFTTTAKPSKKAAKTAVATMFVKKLNEMDEIRPFVEDRMILKRGKYFKDHILYDNCETQRNFDQYFEDDPFEYASICNGSESEIQYDIEKREFVITAREHSAIIKTDSKEEAKKEWAVKFLRKAFVDRFAPEFFETHLPAEMINSLNDYFHEITIPEPWENEER</sequence>
<proteinExistence type="predicted"/>
<protein>
    <submittedName>
        <fullName evidence="2">DRBM domain-containing protein</fullName>
    </submittedName>
</protein>
<evidence type="ECO:0000313" key="1">
    <source>
        <dbReference type="Proteomes" id="UP000887580"/>
    </source>
</evidence>
<name>A0AC35FHV7_9BILA</name>
<organism evidence="1 2">
    <name type="scientific">Panagrolaimus sp. PS1159</name>
    <dbReference type="NCBI Taxonomy" id="55785"/>
    <lineage>
        <taxon>Eukaryota</taxon>
        <taxon>Metazoa</taxon>
        <taxon>Ecdysozoa</taxon>
        <taxon>Nematoda</taxon>
        <taxon>Chromadorea</taxon>
        <taxon>Rhabditida</taxon>
        <taxon>Tylenchina</taxon>
        <taxon>Panagrolaimomorpha</taxon>
        <taxon>Panagrolaimoidea</taxon>
        <taxon>Panagrolaimidae</taxon>
        <taxon>Panagrolaimus</taxon>
    </lineage>
</organism>
<dbReference type="WBParaSite" id="PS1159_v2.g17062.t1">
    <property type="protein sequence ID" value="PS1159_v2.g17062.t1"/>
    <property type="gene ID" value="PS1159_v2.g17062"/>
</dbReference>
<reference evidence="2" key="1">
    <citation type="submission" date="2022-11" db="UniProtKB">
        <authorList>
            <consortium name="WormBaseParasite"/>
        </authorList>
    </citation>
    <scope>IDENTIFICATION</scope>
</reference>
<accession>A0AC35FHV7</accession>